<dbReference type="Proteomes" id="UP001139319">
    <property type="component" value="Unassembled WGS sequence"/>
</dbReference>
<evidence type="ECO:0008006" key="3">
    <source>
        <dbReference type="Google" id="ProtNLM"/>
    </source>
</evidence>
<proteinExistence type="predicted"/>
<gene>
    <name evidence="1" type="ORF">M6D89_17060</name>
</gene>
<organism evidence="1 2">
    <name type="scientific">Gilvimarinus xylanilyticus</name>
    <dbReference type="NCBI Taxonomy" id="2944139"/>
    <lineage>
        <taxon>Bacteria</taxon>
        <taxon>Pseudomonadati</taxon>
        <taxon>Pseudomonadota</taxon>
        <taxon>Gammaproteobacteria</taxon>
        <taxon>Cellvibrionales</taxon>
        <taxon>Cellvibrionaceae</taxon>
        <taxon>Gilvimarinus</taxon>
    </lineage>
</organism>
<dbReference type="PROSITE" id="PS51257">
    <property type="entry name" value="PROKAR_LIPOPROTEIN"/>
    <property type="match status" value="1"/>
</dbReference>
<comment type="caution">
    <text evidence="1">The sequence shown here is derived from an EMBL/GenBank/DDBJ whole genome shotgun (WGS) entry which is preliminary data.</text>
</comment>
<reference evidence="1" key="2">
    <citation type="submission" date="2023-01" db="EMBL/GenBank/DDBJ databases">
        <title>Gilvimarinus xylanilyticus HB14 isolated from Caulerpa lentillifera aquaculture base in Hainan, China.</title>
        <authorList>
            <person name="Zhang Y.-J."/>
        </authorList>
    </citation>
    <scope>NUCLEOTIDE SEQUENCE</scope>
    <source>
        <strain evidence="1">HB14</strain>
    </source>
</reference>
<sequence length="215" mass="23617">MLYGFRLGFICVLTGALVSVSCGGSSDGVAECGDLPPYREFVITDYDISTRHHSEPVTTTTYVYGEATTTEPVPWNHLGIQLESQANVYVAREATTRWSLFPTANACSPVPPQPTQTIQSIEIVSDNAYTDAYPAGTDLAAIMNRYGDDYGVHADSVSAYIAEQPPARRSLNLFFTQAPQYERHTFTITIELDDGNVFVKDTPEVYLEVQDSPGE</sequence>
<name>A0A9X2KVB2_9GAMM</name>
<evidence type="ECO:0000313" key="1">
    <source>
        <dbReference type="EMBL" id="MCP8901017.1"/>
    </source>
</evidence>
<dbReference type="RefSeq" id="WP_253969304.1">
    <property type="nucleotide sequence ID" value="NZ_JAMFTH010000009.1"/>
</dbReference>
<reference evidence="1" key="1">
    <citation type="submission" date="2022-05" db="EMBL/GenBank/DDBJ databases">
        <authorList>
            <person name="Sun H.-N."/>
        </authorList>
    </citation>
    <scope>NUCLEOTIDE SEQUENCE</scope>
    <source>
        <strain evidence="1">HB14</strain>
    </source>
</reference>
<dbReference type="EMBL" id="JAMFTH010000009">
    <property type="protein sequence ID" value="MCP8901017.1"/>
    <property type="molecule type" value="Genomic_DNA"/>
</dbReference>
<keyword evidence="2" id="KW-1185">Reference proteome</keyword>
<evidence type="ECO:0000313" key="2">
    <source>
        <dbReference type="Proteomes" id="UP001139319"/>
    </source>
</evidence>
<protein>
    <recommendedName>
        <fullName evidence="3">Lipoprotein</fullName>
    </recommendedName>
</protein>
<accession>A0A9X2KVB2</accession>
<dbReference type="AlphaFoldDB" id="A0A9X2KVB2"/>